<dbReference type="Pfam" id="PF23598">
    <property type="entry name" value="LRR_14"/>
    <property type="match status" value="1"/>
</dbReference>
<dbReference type="InterPro" id="IPR032675">
    <property type="entry name" value="LRR_dom_sf"/>
</dbReference>
<accession>M8CZA7</accession>
<dbReference type="PANTHER" id="PTHR47186:SF57">
    <property type="entry name" value="OS02G0478300 PROTEIN"/>
    <property type="match status" value="1"/>
</dbReference>
<proteinExistence type="predicted"/>
<organism evidence="3">
    <name type="scientific">Aegilops tauschii</name>
    <name type="common">Tausch's goatgrass</name>
    <name type="synonym">Aegilops squarrosa</name>
    <dbReference type="NCBI Taxonomy" id="37682"/>
    <lineage>
        <taxon>Eukaryota</taxon>
        <taxon>Viridiplantae</taxon>
        <taxon>Streptophyta</taxon>
        <taxon>Embryophyta</taxon>
        <taxon>Tracheophyta</taxon>
        <taxon>Spermatophyta</taxon>
        <taxon>Magnoliopsida</taxon>
        <taxon>Liliopsida</taxon>
        <taxon>Poales</taxon>
        <taxon>Poaceae</taxon>
        <taxon>BOP clade</taxon>
        <taxon>Pooideae</taxon>
        <taxon>Triticodae</taxon>
        <taxon>Triticeae</taxon>
        <taxon>Triticinae</taxon>
        <taxon>Aegilops</taxon>
    </lineage>
</organism>
<dbReference type="EnsemblPlants" id="EMT33077">
    <property type="protein sequence ID" value="EMT33077"/>
    <property type="gene ID" value="F775_01307"/>
</dbReference>
<reference evidence="3" key="1">
    <citation type="submission" date="2015-06" db="UniProtKB">
        <authorList>
            <consortium name="EnsemblPlants"/>
        </authorList>
    </citation>
    <scope>IDENTIFICATION</scope>
</reference>
<evidence type="ECO:0000259" key="2">
    <source>
        <dbReference type="Pfam" id="PF23598"/>
    </source>
</evidence>
<evidence type="ECO:0000256" key="1">
    <source>
        <dbReference type="ARBA" id="ARBA00022737"/>
    </source>
</evidence>
<dbReference type="AlphaFoldDB" id="M8CZA7"/>
<dbReference type="InterPro" id="IPR055414">
    <property type="entry name" value="LRR_R13L4/SHOC2-like"/>
</dbReference>
<dbReference type="PANTHER" id="PTHR47186">
    <property type="entry name" value="LEUCINE-RICH REPEAT-CONTAINING PROTEIN 57"/>
    <property type="match status" value="1"/>
</dbReference>
<name>M8CZA7_AEGTA</name>
<evidence type="ECO:0000313" key="3">
    <source>
        <dbReference type="EnsemblPlants" id="EMT33077"/>
    </source>
</evidence>
<feature type="domain" description="Disease resistance R13L4/SHOC-2-like LRR" evidence="2">
    <location>
        <begin position="33"/>
        <end position="264"/>
    </location>
</feature>
<dbReference type="Gene3D" id="3.80.10.10">
    <property type="entry name" value="Ribonuclease Inhibitor"/>
    <property type="match status" value="1"/>
</dbReference>
<dbReference type="SUPFAM" id="SSF52058">
    <property type="entry name" value="L domain-like"/>
    <property type="match status" value="1"/>
</dbReference>
<protein>
    <recommendedName>
        <fullName evidence="2">Disease resistance R13L4/SHOC-2-like LRR domain-containing protein</fullName>
    </recommendedName>
</protein>
<keyword evidence="1" id="KW-0677">Repeat</keyword>
<sequence length="271" mass="30650">MGHQSACCGLTRLSRPAVGRRKNVVIFWNPNSKVLDLEGRTGFKHHHTKEICKMLLLKFLSLRRTDTKELPKKIDRLMNLETLDIRETDVVELPKTICQLERLVNIIGGNKKTRMALKLSREMSKKKKMKALRILSGIEIVGESVDFHHLTELRKLAIYKLKTMGGGASFEELSSSIEYLGGYSLHTLIIVDESSEFLKSLDALSTLPKFLTAVELSGKMVKFPGWINQLNALSKLTLLVIALQKDNLENLSKLEALFSLTFSFRAKKLDP</sequence>